<dbReference type="Gene3D" id="3.90.1530.30">
    <property type="match status" value="1"/>
</dbReference>
<feature type="domain" description="ParB-like N-terminal" evidence="6">
    <location>
        <begin position="52"/>
        <end position="141"/>
    </location>
</feature>
<dbReference type="InterPro" id="IPR004437">
    <property type="entry name" value="ParB/RepB/Spo0J"/>
</dbReference>
<accession>A0AAE3ED12</accession>
<dbReference type="RefSeq" id="WP_308454585.1">
    <property type="nucleotide sequence ID" value="NZ_JAJEQR010000052.1"/>
</dbReference>
<name>A0AAE3ED12_9FIRM</name>
<dbReference type="InterPro" id="IPR036086">
    <property type="entry name" value="ParB/Sulfiredoxin_sf"/>
</dbReference>
<dbReference type="PANTHER" id="PTHR33375">
    <property type="entry name" value="CHROMOSOME-PARTITIONING PROTEIN PARB-RELATED"/>
    <property type="match status" value="1"/>
</dbReference>
<dbReference type="Proteomes" id="UP001198182">
    <property type="component" value="Unassembled WGS sequence"/>
</dbReference>
<dbReference type="InterPro" id="IPR050336">
    <property type="entry name" value="Chromosome_partition/occlusion"/>
</dbReference>
<reference evidence="7" key="1">
    <citation type="submission" date="2021-10" db="EMBL/GenBank/DDBJ databases">
        <title>Anaerobic single-cell dispensing facilitates the cultivation of human gut bacteria.</title>
        <authorList>
            <person name="Afrizal A."/>
        </authorList>
    </citation>
    <scope>NUCLEOTIDE SEQUENCE</scope>
    <source>
        <strain evidence="7">CLA-AA-H215</strain>
    </source>
</reference>
<dbReference type="GO" id="GO:0005694">
    <property type="term" value="C:chromosome"/>
    <property type="evidence" value="ECO:0007669"/>
    <property type="project" value="TreeGrafter"/>
</dbReference>
<gene>
    <name evidence="7" type="ORF">LKD81_14160</name>
</gene>
<dbReference type="EMBL" id="JAJEQR010000052">
    <property type="protein sequence ID" value="MCC2232125.1"/>
    <property type="molecule type" value="Genomic_DNA"/>
</dbReference>
<dbReference type="NCBIfam" id="TIGR00180">
    <property type="entry name" value="parB_part"/>
    <property type="match status" value="1"/>
</dbReference>
<comment type="similarity">
    <text evidence="2">Belongs to the ParB family.</text>
</comment>
<dbReference type="PANTHER" id="PTHR33375:SF1">
    <property type="entry name" value="CHROMOSOME-PARTITIONING PROTEIN PARB-RELATED"/>
    <property type="match status" value="1"/>
</dbReference>
<keyword evidence="8" id="KW-1185">Reference proteome</keyword>
<feature type="compositionally biased region" description="Basic and acidic residues" evidence="5">
    <location>
        <begin position="19"/>
        <end position="31"/>
    </location>
</feature>
<dbReference type="GO" id="GO:0007059">
    <property type="term" value="P:chromosome segregation"/>
    <property type="evidence" value="ECO:0007669"/>
    <property type="project" value="UniProtKB-KW"/>
</dbReference>
<dbReference type="FunFam" id="1.10.10.2830:FF:000001">
    <property type="entry name" value="Chromosome partitioning protein ParB"/>
    <property type="match status" value="1"/>
</dbReference>
<dbReference type="GO" id="GO:0009295">
    <property type="term" value="C:nucleoid"/>
    <property type="evidence" value="ECO:0007669"/>
    <property type="project" value="UniProtKB-SubCell"/>
</dbReference>
<dbReference type="InterPro" id="IPR057240">
    <property type="entry name" value="ParB_dimer_C"/>
</dbReference>
<evidence type="ECO:0000256" key="3">
    <source>
        <dbReference type="ARBA" id="ARBA00022829"/>
    </source>
</evidence>
<feature type="compositionally biased region" description="Basic and acidic residues" evidence="5">
    <location>
        <begin position="41"/>
        <end position="52"/>
    </location>
</feature>
<evidence type="ECO:0000259" key="6">
    <source>
        <dbReference type="SMART" id="SM00470"/>
    </source>
</evidence>
<evidence type="ECO:0000313" key="8">
    <source>
        <dbReference type="Proteomes" id="UP001198182"/>
    </source>
</evidence>
<evidence type="ECO:0000256" key="4">
    <source>
        <dbReference type="ARBA" id="ARBA00023125"/>
    </source>
</evidence>
<evidence type="ECO:0000313" key="7">
    <source>
        <dbReference type="EMBL" id="MCC2232125.1"/>
    </source>
</evidence>
<dbReference type="Pfam" id="PF02195">
    <property type="entry name" value="ParB_N"/>
    <property type="match status" value="1"/>
</dbReference>
<dbReference type="Gene3D" id="1.10.10.2830">
    <property type="match status" value="1"/>
</dbReference>
<dbReference type="Pfam" id="PF23552">
    <property type="entry name" value="ParB_C"/>
    <property type="match status" value="1"/>
</dbReference>
<dbReference type="SMART" id="SM00470">
    <property type="entry name" value="ParB"/>
    <property type="match status" value="1"/>
</dbReference>
<dbReference type="GO" id="GO:0045881">
    <property type="term" value="P:positive regulation of sporulation resulting in formation of a cellular spore"/>
    <property type="evidence" value="ECO:0007669"/>
    <property type="project" value="TreeGrafter"/>
</dbReference>
<dbReference type="GO" id="GO:0003677">
    <property type="term" value="F:DNA binding"/>
    <property type="evidence" value="ECO:0007669"/>
    <property type="project" value="UniProtKB-KW"/>
</dbReference>
<dbReference type="CDD" id="cd16393">
    <property type="entry name" value="SPO0J_N"/>
    <property type="match status" value="1"/>
</dbReference>
<protein>
    <submittedName>
        <fullName evidence="7">ParB/RepB/Spo0J family partition protein</fullName>
    </submittedName>
</protein>
<dbReference type="InterPro" id="IPR003115">
    <property type="entry name" value="ParB_N"/>
</dbReference>
<dbReference type="SUPFAM" id="SSF110849">
    <property type="entry name" value="ParB/Sulfiredoxin"/>
    <property type="match status" value="1"/>
</dbReference>
<keyword evidence="4" id="KW-0238">DNA-binding</keyword>
<dbReference type="InterPro" id="IPR041468">
    <property type="entry name" value="HTH_ParB/Spo0J"/>
</dbReference>
<evidence type="ECO:0000256" key="5">
    <source>
        <dbReference type="SAM" id="MobiDB-lite"/>
    </source>
</evidence>
<dbReference type="AlphaFoldDB" id="A0AAE3ED12"/>
<evidence type="ECO:0000256" key="1">
    <source>
        <dbReference type="ARBA" id="ARBA00004453"/>
    </source>
</evidence>
<organism evidence="7 8">
    <name type="scientific">Hominifimenecus microfluidus</name>
    <dbReference type="NCBI Taxonomy" id="2885348"/>
    <lineage>
        <taxon>Bacteria</taxon>
        <taxon>Bacillati</taxon>
        <taxon>Bacillota</taxon>
        <taxon>Clostridia</taxon>
        <taxon>Lachnospirales</taxon>
        <taxon>Lachnospiraceae</taxon>
        <taxon>Hominifimenecus</taxon>
    </lineage>
</organism>
<proteinExistence type="inferred from homology"/>
<comment type="caution">
    <text evidence="7">The sequence shown here is derived from an EMBL/GenBank/DDBJ whole genome shotgun (WGS) entry which is preliminary data.</text>
</comment>
<feature type="region of interest" description="Disordered" evidence="5">
    <location>
        <begin position="1"/>
        <end position="52"/>
    </location>
</feature>
<dbReference type="FunFam" id="3.90.1530.30:FF:000001">
    <property type="entry name" value="Chromosome partitioning protein ParB"/>
    <property type="match status" value="1"/>
</dbReference>
<comment type="subcellular location">
    <subcellularLocation>
        <location evidence="1">Cytoplasm</location>
        <location evidence="1">Nucleoid</location>
    </subcellularLocation>
</comment>
<evidence type="ECO:0000256" key="2">
    <source>
        <dbReference type="ARBA" id="ARBA00006295"/>
    </source>
</evidence>
<keyword evidence="3" id="KW-0159">Chromosome partition</keyword>
<sequence>MARKGGLGKGLDSLIPNSRGKESVHTVKSTEESTIVNKPVDNSEKKEKENEQMVKVTQIEPNREQPRKNFEEESLNELAESIRQFGILQPLLVKKKGERYEIIAGERRWRAAKLAGVKEVPVVVRNYTDQEIMEIALIENIQRENLNPIEEAQAYMRLIQEFHLKQEELGQRVAKSRTVIANRMRLLKLAPEVQEMLAEGLLSEGHARAILGLENLEQQVKAANDVVGMSLNVRETEKLVKKMQNTKQNKEKDESWREKDQLVYDQAEENLKIIFGTKVAIHRKNSDQGQIQIDYYSFEDLDRILDFINEQNRMKIK</sequence>
<dbReference type="Pfam" id="PF17762">
    <property type="entry name" value="HTH_ParB"/>
    <property type="match status" value="1"/>
</dbReference>